<evidence type="ECO:0000256" key="5">
    <source>
        <dbReference type="ARBA" id="ARBA00023180"/>
    </source>
</evidence>
<dbReference type="InterPro" id="IPR051940">
    <property type="entry name" value="Chitin_bind-dev_reg"/>
</dbReference>
<dbReference type="SUPFAM" id="SSF57625">
    <property type="entry name" value="Invertebrate chitin-binding proteins"/>
    <property type="match status" value="4"/>
</dbReference>
<feature type="chain" id="PRO_5036062249" evidence="7">
    <location>
        <begin position="20"/>
        <end position="354"/>
    </location>
</feature>
<evidence type="ECO:0000256" key="4">
    <source>
        <dbReference type="ARBA" id="ARBA00023157"/>
    </source>
</evidence>
<keyword evidence="4" id="KW-1015">Disulfide bond</keyword>
<keyword evidence="3" id="KW-0677">Repeat</keyword>
<gene>
    <name evidence="10" type="primary">CSON015608</name>
</gene>
<feature type="region of interest" description="Disordered" evidence="6">
    <location>
        <begin position="83"/>
        <end position="102"/>
    </location>
</feature>
<proteinExistence type="predicted"/>
<keyword evidence="1" id="KW-0147">Chitin-binding</keyword>
<evidence type="ECO:0000256" key="6">
    <source>
        <dbReference type="SAM" id="MobiDB-lite"/>
    </source>
</evidence>
<evidence type="ECO:0000313" key="9">
    <source>
        <dbReference type="EMBL" id="SSW99471.1"/>
    </source>
</evidence>
<accession>A0A336LS96</accession>
<keyword evidence="2 7" id="KW-0732">Signal</keyword>
<keyword evidence="5" id="KW-0325">Glycoprotein</keyword>
<dbReference type="GO" id="GO:0008061">
    <property type="term" value="F:chitin binding"/>
    <property type="evidence" value="ECO:0007669"/>
    <property type="project" value="UniProtKB-KW"/>
</dbReference>
<evidence type="ECO:0000313" key="10">
    <source>
        <dbReference type="EMBL" id="SSX19851.1"/>
    </source>
</evidence>
<dbReference type="PANTHER" id="PTHR23301">
    <property type="entry name" value="CHITIN BINDING PERITROPHIN-A"/>
    <property type="match status" value="1"/>
</dbReference>
<evidence type="ECO:0000256" key="1">
    <source>
        <dbReference type="ARBA" id="ARBA00022669"/>
    </source>
</evidence>
<organism evidence="10">
    <name type="scientific">Culicoides sonorensis</name>
    <name type="common">Biting midge</name>
    <dbReference type="NCBI Taxonomy" id="179676"/>
    <lineage>
        <taxon>Eukaryota</taxon>
        <taxon>Metazoa</taxon>
        <taxon>Ecdysozoa</taxon>
        <taxon>Arthropoda</taxon>
        <taxon>Hexapoda</taxon>
        <taxon>Insecta</taxon>
        <taxon>Pterygota</taxon>
        <taxon>Neoptera</taxon>
        <taxon>Endopterygota</taxon>
        <taxon>Diptera</taxon>
        <taxon>Nematocera</taxon>
        <taxon>Chironomoidea</taxon>
        <taxon>Ceratopogonidae</taxon>
        <taxon>Ceratopogoninae</taxon>
        <taxon>Culicoides</taxon>
        <taxon>Monoculicoides</taxon>
    </lineage>
</organism>
<dbReference type="EMBL" id="UFQS01000099">
    <property type="protein sequence ID" value="SSW99471.1"/>
    <property type="molecule type" value="Genomic_DNA"/>
</dbReference>
<feature type="domain" description="Chitin-binding type-2" evidence="8">
    <location>
        <begin position="170"/>
        <end position="227"/>
    </location>
</feature>
<dbReference type="AlphaFoldDB" id="A0A336LS96"/>
<reference evidence="9" key="1">
    <citation type="submission" date="2018-04" db="EMBL/GenBank/DDBJ databases">
        <authorList>
            <person name="Go L.Y."/>
            <person name="Mitchell J.A."/>
        </authorList>
    </citation>
    <scope>NUCLEOTIDE SEQUENCE</scope>
    <source>
        <tissue evidence="9">Whole organism</tissue>
    </source>
</reference>
<dbReference type="PROSITE" id="PS50940">
    <property type="entry name" value="CHIT_BIND_II"/>
    <property type="match status" value="4"/>
</dbReference>
<dbReference type="PANTHER" id="PTHR23301:SF0">
    <property type="entry name" value="CHITIN-BINDING TYPE-2 DOMAIN-CONTAINING PROTEIN-RELATED"/>
    <property type="match status" value="1"/>
</dbReference>
<dbReference type="VEuPathDB" id="VectorBase:CSON015608"/>
<evidence type="ECO:0000256" key="2">
    <source>
        <dbReference type="ARBA" id="ARBA00022729"/>
    </source>
</evidence>
<dbReference type="GO" id="GO:0005576">
    <property type="term" value="C:extracellular region"/>
    <property type="evidence" value="ECO:0007669"/>
    <property type="project" value="InterPro"/>
</dbReference>
<dbReference type="Gene3D" id="2.170.140.10">
    <property type="entry name" value="Chitin binding domain"/>
    <property type="match status" value="4"/>
</dbReference>
<feature type="signal peptide" evidence="7">
    <location>
        <begin position="1"/>
        <end position="19"/>
    </location>
</feature>
<name>A0A336LS96_CULSO</name>
<dbReference type="SMART" id="SM00494">
    <property type="entry name" value="ChtBD2"/>
    <property type="match status" value="4"/>
</dbReference>
<evidence type="ECO:0000259" key="8">
    <source>
        <dbReference type="PROSITE" id="PS50940"/>
    </source>
</evidence>
<feature type="domain" description="Chitin-binding type-2" evidence="8">
    <location>
        <begin position="296"/>
        <end position="353"/>
    </location>
</feature>
<sequence>MKKWNFSILLLVYVTQCIASIDDPVADSGIFMEDVCRDIENNVKLNNPFDKRSFFECIDGESIERVCPGKRSFDARQQKCVQDPKSRLTTRPRPSPRIGVRPHSREHAKLIASRLRVKPKPLNSYAKDPVTEKKLRRFVRGEFSLNFQLNCVKLINFLKLEIHSSEEGELTMCEGQKNWIMLPNEEDCQKYYLCINDVTYPRECPDGDWFDQRRQGCVPQRESSCTREAPEGYCENVPNFQKLESPYYCEDYYMCVNDIAYYYRCDNNQWFDQKNQRCDKPENVDCLVFNPPNPPEDICVGVSNFKYVPSPYNCAHYYQCVFERPYFKKCAEGKWFDQEKQTCRDKQEVECNII</sequence>
<dbReference type="InterPro" id="IPR002557">
    <property type="entry name" value="Chitin-bd_dom"/>
</dbReference>
<evidence type="ECO:0000256" key="7">
    <source>
        <dbReference type="SAM" id="SignalP"/>
    </source>
</evidence>
<dbReference type="EMBL" id="UFQT01000099">
    <property type="protein sequence ID" value="SSX19851.1"/>
    <property type="molecule type" value="Genomic_DNA"/>
</dbReference>
<feature type="domain" description="Chitin-binding type-2" evidence="8">
    <location>
        <begin position="33"/>
        <end position="90"/>
    </location>
</feature>
<evidence type="ECO:0000256" key="3">
    <source>
        <dbReference type="ARBA" id="ARBA00022737"/>
    </source>
</evidence>
<dbReference type="Pfam" id="PF01607">
    <property type="entry name" value="CBM_14"/>
    <property type="match status" value="4"/>
</dbReference>
<protein>
    <submittedName>
        <fullName evidence="10">CSON015608 protein</fullName>
    </submittedName>
</protein>
<reference evidence="10" key="2">
    <citation type="submission" date="2018-07" db="EMBL/GenBank/DDBJ databases">
        <authorList>
            <person name="Quirk P.G."/>
            <person name="Krulwich T.A."/>
        </authorList>
    </citation>
    <scope>NUCLEOTIDE SEQUENCE</scope>
</reference>
<dbReference type="InterPro" id="IPR036508">
    <property type="entry name" value="Chitin-bd_dom_sf"/>
</dbReference>
<feature type="domain" description="Chitin-binding type-2" evidence="8">
    <location>
        <begin position="231"/>
        <end position="288"/>
    </location>
</feature>